<evidence type="ECO:0000313" key="3">
    <source>
        <dbReference type="Proteomes" id="UP001565368"/>
    </source>
</evidence>
<name>A0ABR3PT10_9TREE</name>
<accession>A0ABR3PT10</accession>
<evidence type="ECO:0000313" key="2">
    <source>
        <dbReference type="EMBL" id="KAL1405576.1"/>
    </source>
</evidence>
<evidence type="ECO:0008006" key="4">
    <source>
        <dbReference type="Google" id="ProtNLM"/>
    </source>
</evidence>
<keyword evidence="1" id="KW-0456">Lyase</keyword>
<sequence length="252" mass="27291">MSASELTTQPPDITGAHLVLSFPAPHVLHVALDRPAKWNALLAKDNWALDSIWAWYEGEPSLRCAILGTTSRRAFCAGGDLIELGQKDRRAWPESGLAGLAKRPMRKPVIAAVNGVVIGGAVEMLTNLDVVVAGEGAVLSLPEAKRGLLMTGRDVPAREALQIGLVNDVVPDDAVEARALEIAVQTAANSPDAVMLALYGLRLAERHAGYQGMMDEYFSSRELQVLLRGENTKEGLRAFIEKRPPRWVNSKL</sequence>
<dbReference type="RefSeq" id="XP_069205520.1">
    <property type="nucleotide sequence ID" value="XM_069357583.1"/>
</dbReference>
<dbReference type="InterPro" id="IPR001753">
    <property type="entry name" value="Enoyl-CoA_hydra/iso"/>
</dbReference>
<evidence type="ECO:0000256" key="1">
    <source>
        <dbReference type="ARBA" id="ARBA00023239"/>
    </source>
</evidence>
<dbReference type="PANTHER" id="PTHR11941">
    <property type="entry name" value="ENOYL-COA HYDRATASE-RELATED"/>
    <property type="match status" value="1"/>
</dbReference>
<organism evidence="2 3">
    <name type="scientific">Vanrija albida</name>
    <dbReference type="NCBI Taxonomy" id="181172"/>
    <lineage>
        <taxon>Eukaryota</taxon>
        <taxon>Fungi</taxon>
        <taxon>Dikarya</taxon>
        <taxon>Basidiomycota</taxon>
        <taxon>Agaricomycotina</taxon>
        <taxon>Tremellomycetes</taxon>
        <taxon>Trichosporonales</taxon>
        <taxon>Trichosporonaceae</taxon>
        <taxon>Vanrija</taxon>
    </lineage>
</organism>
<proteinExistence type="predicted"/>
<comment type="caution">
    <text evidence="2">The sequence shown here is derived from an EMBL/GenBank/DDBJ whole genome shotgun (WGS) entry which is preliminary data.</text>
</comment>
<dbReference type="Proteomes" id="UP001565368">
    <property type="component" value="Unassembled WGS sequence"/>
</dbReference>
<dbReference type="EMBL" id="JBBXJM010000007">
    <property type="protein sequence ID" value="KAL1405576.1"/>
    <property type="molecule type" value="Genomic_DNA"/>
</dbReference>
<keyword evidence="3" id="KW-1185">Reference proteome</keyword>
<dbReference type="Pfam" id="PF00378">
    <property type="entry name" value="ECH_1"/>
    <property type="match status" value="1"/>
</dbReference>
<dbReference type="PANTHER" id="PTHR11941:SF158">
    <property type="entry name" value="ENOYL-COA HYDRATASE (AFU_ORTHOLOGUE AFUA_2G10650)"/>
    <property type="match status" value="1"/>
</dbReference>
<protein>
    <recommendedName>
        <fullName evidence="4">Enoyl-CoA hydratase</fullName>
    </recommendedName>
</protein>
<dbReference type="Gene3D" id="1.10.12.10">
    <property type="entry name" value="Lyase 2-enoyl-coa Hydratase, Chain A, domain 2"/>
    <property type="match status" value="1"/>
</dbReference>
<dbReference type="GeneID" id="95990258"/>
<dbReference type="SUPFAM" id="SSF52096">
    <property type="entry name" value="ClpP/crotonase"/>
    <property type="match status" value="1"/>
</dbReference>
<gene>
    <name evidence="2" type="ORF">Q8F55_009215</name>
</gene>
<reference evidence="2 3" key="1">
    <citation type="submission" date="2023-08" db="EMBL/GenBank/DDBJ databases">
        <title>Annotated Genome Sequence of Vanrija albida AlHP1.</title>
        <authorList>
            <person name="Herzog R."/>
        </authorList>
    </citation>
    <scope>NUCLEOTIDE SEQUENCE [LARGE SCALE GENOMIC DNA]</scope>
    <source>
        <strain evidence="2 3">AlHP1</strain>
    </source>
</reference>
<dbReference type="InterPro" id="IPR014748">
    <property type="entry name" value="Enoyl-CoA_hydra_C"/>
</dbReference>
<dbReference type="InterPro" id="IPR029045">
    <property type="entry name" value="ClpP/crotonase-like_dom_sf"/>
</dbReference>
<dbReference type="Gene3D" id="3.90.226.10">
    <property type="entry name" value="2-enoyl-CoA Hydratase, Chain A, domain 1"/>
    <property type="match status" value="1"/>
</dbReference>
<dbReference type="CDD" id="cd06558">
    <property type="entry name" value="crotonase-like"/>
    <property type="match status" value="1"/>
</dbReference>